<dbReference type="PROSITE" id="PS51704">
    <property type="entry name" value="GP_PDE"/>
    <property type="match status" value="1"/>
</dbReference>
<organism evidence="2 3">
    <name type="scientific">Vibrio marinisediminis</name>
    <dbReference type="NCBI Taxonomy" id="2758441"/>
    <lineage>
        <taxon>Bacteria</taxon>
        <taxon>Pseudomonadati</taxon>
        <taxon>Pseudomonadota</taxon>
        <taxon>Gammaproteobacteria</taxon>
        <taxon>Vibrionales</taxon>
        <taxon>Vibrionaceae</taxon>
        <taxon>Vibrio</taxon>
    </lineage>
</organism>
<dbReference type="RefSeq" id="WP_182109594.1">
    <property type="nucleotide sequence ID" value="NZ_JACFYF010000009.1"/>
</dbReference>
<name>A0A7W2FSS9_9VIBR</name>
<accession>A0A7W2FSS9</accession>
<dbReference type="AlphaFoldDB" id="A0A7W2FSS9"/>
<protein>
    <submittedName>
        <fullName evidence="2">Glycerophosphoryl diester phosphodiesterase</fullName>
    </submittedName>
</protein>
<dbReference type="EMBL" id="JACFYF010000009">
    <property type="protein sequence ID" value="MBA5763586.1"/>
    <property type="molecule type" value="Genomic_DNA"/>
</dbReference>
<dbReference type="Pfam" id="PF03009">
    <property type="entry name" value="GDPD"/>
    <property type="match status" value="1"/>
</dbReference>
<dbReference type="InterPro" id="IPR017946">
    <property type="entry name" value="PLC-like_Pdiesterase_TIM-brl"/>
</dbReference>
<reference evidence="2 3" key="1">
    <citation type="submission" date="2020-07" db="EMBL/GenBank/DDBJ databases">
        <title>Vibrio marinisediminis sp. nov., isolated from marine sediment.</title>
        <authorList>
            <person name="Ji X."/>
        </authorList>
    </citation>
    <scope>NUCLEOTIDE SEQUENCE [LARGE SCALE GENOMIC DNA]</scope>
    <source>
        <strain evidence="2 3">404</strain>
    </source>
</reference>
<evidence type="ECO:0000259" key="1">
    <source>
        <dbReference type="PROSITE" id="PS51704"/>
    </source>
</evidence>
<evidence type="ECO:0000313" key="3">
    <source>
        <dbReference type="Proteomes" id="UP000571701"/>
    </source>
</evidence>
<sequence length="244" mass="27754">MALTIVGHRGVAGLYPENTLVSVQAAIKMGLSWIEVDIQPTKDKQLVVCHDHTIDRCSNGFGRVDQYTLEELQQFDFGGWFAPQFSFQPIMSLSQLLELIAPLDIGLNIEVKIDTDRYTEVVSELKTQLERHHIAKSRILISSFDHATLREVHRAKLNYPIAVLSEKLDKKAWQLLEEIDAVACNLNAKHTNSHQIAKLQKSGYQVWCFTVNNPNQLRDLQHVDAIFSDYPQRFLTTPNSKTTV</sequence>
<dbReference type="Gene3D" id="3.20.20.190">
    <property type="entry name" value="Phosphatidylinositol (PI) phosphodiesterase"/>
    <property type="match status" value="1"/>
</dbReference>
<dbReference type="GO" id="GO:0006629">
    <property type="term" value="P:lipid metabolic process"/>
    <property type="evidence" value="ECO:0007669"/>
    <property type="project" value="InterPro"/>
</dbReference>
<dbReference type="InterPro" id="IPR030395">
    <property type="entry name" value="GP_PDE_dom"/>
</dbReference>
<comment type="caution">
    <text evidence="2">The sequence shown here is derived from an EMBL/GenBank/DDBJ whole genome shotgun (WGS) entry which is preliminary data.</text>
</comment>
<dbReference type="Proteomes" id="UP000571701">
    <property type="component" value="Unassembled WGS sequence"/>
</dbReference>
<dbReference type="SUPFAM" id="SSF51695">
    <property type="entry name" value="PLC-like phosphodiesterases"/>
    <property type="match status" value="1"/>
</dbReference>
<keyword evidence="3" id="KW-1185">Reference proteome</keyword>
<feature type="domain" description="GP-PDE" evidence="1">
    <location>
        <begin position="3"/>
        <end position="244"/>
    </location>
</feature>
<evidence type="ECO:0000313" key="2">
    <source>
        <dbReference type="EMBL" id="MBA5763586.1"/>
    </source>
</evidence>
<dbReference type="PANTHER" id="PTHR46211:SF1">
    <property type="entry name" value="GLYCEROPHOSPHODIESTER PHOSPHODIESTERASE, CYTOPLASMIC"/>
    <property type="match status" value="1"/>
</dbReference>
<proteinExistence type="predicted"/>
<dbReference type="GO" id="GO:0008081">
    <property type="term" value="F:phosphoric diester hydrolase activity"/>
    <property type="evidence" value="ECO:0007669"/>
    <property type="project" value="InterPro"/>
</dbReference>
<dbReference type="PANTHER" id="PTHR46211">
    <property type="entry name" value="GLYCEROPHOSPHORYL DIESTER PHOSPHODIESTERASE"/>
    <property type="match status" value="1"/>
</dbReference>
<gene>
    <name evidence="2" type="ORF">H2O73_14580</name>
</gene>